<dbReference type="SUPFAM" id="SSF56672">
    <property type="entry name" value="DNA/RNA polymerases"/>
    <property type="match status" value="1"/>
</dbReference>
<organism evidence="13 14">
    <name type="scientific">Acetobacter orientalis</name>
    <dbReference type="NCBI Taxonomy" id="146474"/>
    <lineage>
        <taxon>Bacteria</taxon>
        <taxon>Pseudomonadati</taxon>
        <taxon>Pseudomonadota</taxon>
        <taxon>Alphaproteobacteria</taxon>
        <taxon>Acetobacterales</taxon>
        <taxon>Acetobacteraceae</taxon>
        <taxon>Acetobacter</taxon>
    </lineage>
</organism>
<keyword evidence="8" id="KW-0540">Nuclease</keyword>
<keyword evidence="10" id="KW-0238">DNA-binding</keyword>
<dbReference type="Pfam" id="PF00476">
    <property type="entry name" value="DNA_pol_A"/>
    <property type="match status" value="1"/>
</dbReference>
<dbReference type="PANTHER" id="PTHR10133:SF27">
    <property type="entry name" value="DNA POLYMERASE NU"/>
    <property type="match status" value="1"/>
</dbReference>
<dbReference type="FunFam" id="1.10.150.20:FF:000002">
    <property type="entry name" value="DNA polymerase I"/>
    <property type="match status" value="1"/>
</dbReference>
<evidence type="ECO:0000256" key="10">
    <source>
        <dbReference type="ARBA" id="ARBA00023125"/>
    </source>
</evidence>
<keyword evidence="7" id="KW-0235">DNA replication</keyword>
<sequence length="335" mass="36898">MGLKGGKRGKAGAWGTDSSVLQDLADQGHDLPEKVLAWRQLAKLKSTYTDALLRQASTEDRVHTSFQMAITTTGRLSSNEPNLQNIPIRTEEGSRIRQAFIAPKGKKLISADYSQIELRLLADVANIPALREAFALGQDIHARTASEVFGIPLEGMDALTRRRAKAINFGIIYGISAFGLSRQLGIPAGEARSYIDAYFARYPGIRDYMERMREQARAQGYVLTPFGRRCYVPTINEKSAARRQYGERQAINAPLQGGAADIIKRAMVRLPQALKDAGFSARMLLQVHDELLFEAEDHEAKAVAALVRNIMESAAELSVPLVVETGIGHNWAEAH</sequence>
<evidence type="ECO:0000313" key="14">
    <source>
        <dbReference type="Proteomes" id="UP000270034"/>
    </source>
</evidence>
<dbReference type="CDD" id="cd08637">
    <property type="entry name" value="DNA_pol_A_pol_I_C"/>
    <property type="match status" value="1"/>
</dbReference>
<evidence type="ECO:0000256" key="9">
    <source>
        <dbReference type="ARBA" id="ARBA00022932"/>
    </source>
</evidence>
<feature type="domain" description="DNA-directed DNA polymerase family A palm" evidence="12">
    <location>
        <begin position="93"/>
        <end position="299"/>
    </location>
</feature>
<dbReference type="GO" id="GO:0003887">
    <property type="term" value="F:DNA-directed DNA polymerase activity"/>
    <property type="evidence" value="ECO:0007669"/>
    <property type="project" value="UniProtKB-KW"/>
</dbReference>
<dbReference type="AlphaFoldDB" id="A0A2Z5ZGD5"/>
<evidence type="ECO:0000256" key="1">
    <source>
        <dbReference type="ARBA" id="ARBA00007705"/>
    </source>
</evidence>
<dbReference type="Gene3D" id="1.20.1060.10">
    <property type="entry name" value="Taq DNA Polymerase, Chain T, domain 4"/>
    <property type="match status" value="1"/>
</dbReference>
<evidence type="ECO:0000256" key="6">
    <source>
        <dbReference type="ARBA" id="ARBA00022695"/>
    </source>
</evidence>
<evidence type="ECO:0000256" key="11">
    <source>
        <dbReference type="ARBA" id="ARBA00049244"/>
    </source>
</evidence>
<dbReference type="Gene3D" id="3.30.70.370">
    <property type="match status" value="1"/>
</dbReference>
<dbReference type="GO" id="GO:0004527">
    <property type="term" value="F:exonuclease activity"/>
    <property type="evidence" value="ECO:0007669"/>
    <property type="project" value="UniProtKB-KW"/>
</dbReference>
<keyword evidence="8" id="KW-0269">Exonuclease</keyword>
<accession>A0A2Z5ZGD5</accession>
<dbReference type="GO" id="GO:0003677">
    <property type="term" value="F:DNA binding"/>
    <property type="evidence" value="ECO:0007669"/>
    <property type="project" value="UniProtKB-KW"/>
</dbReference>
<dbReference type="PROSITE" id="PS00447">
    <property type="entry name" value="DNA_POLYMERASE_A"/>
    <property type="match status" value="1"/>
</dbReference>
<evidence type="ECO:0000259" key="12">
    <source>
        <dbReference type="SMART" id="SM00482"/>
    </source>
</evidence>
<dbReference type="EC" id="2.7.7.7" evidence="3"/>
<evidence type="ECO:0000313" key="13">
    <source>
        <dbReference type="EMBL" id="BBC79680.1"/>
    </source>
</evidence>
<evidence type="ECO:0000256" key="5">
    <source>
        <dbReference type="ARBA" id="ARBA00022679"/>
    </source>
</evidence>
<protein>
    <recommendedName>
        <fullName evidence="4">DNA polymerase I</fullName>
        <ecNumber evidence="3">2.7.7.7</ecNumber>
    </recommendedName>
</protein>
<dbReference type="InterPro" id="IPR019760">
    <property type="entry name" value="DNA-dir_DNA_pol_A_CS"/>
</dbReference>
<evidence type="ECO:0000256" key="3">
    <source>
        <dbReference type="ARBA" id="ARBA00012417"/>
    </source>
</evidence>
<comment type="similarity">
    <text evidence="1">Belongs to the DNA polymerase type-A family.</text>
</comment>
<gene>
    <name evidence="13" type="ORF">AcetOrient_orf01999</name>
</gene>
<dbReference type="Proteomes" id="UP000270034">
    <property type="component" value="Chromosome"/>
</dbReference>
<dbReference type="Gene3D" id="1.10.150.20">
    <property type="entry name" value="5' to 3' exonuclease, C-terminal subdomain"/>
    <property type="match status" value="1"/>
</dbReference>
<dbReference type="EMBL" id="AP018515">
    <property type="protein sequence ID" value="BBC79680.1"/>
    <property type="molecule type" value="Genomic_DNA"/>
</dbReference>
<keyword evidence="6" id="KW-0548">Nucleotidyltransferase</keyword>
<comment type="subunit">
    <text evidence="2">Single-chain monomer with multiple functions.</text>
</comment>
<reference evidence="13 14" key="1">
    <citation type="submission" date="2018-02" db="EMBL/GenBank/DDBJ databases">
        <title>Acetobacter orientalis genome.</title>
        <authorList>
            <person name="Nakashima N."/>
            <person name="Tamura T."/>
        </authorList>
    </citation>
    <scope>NUCLEOTIDE SEQUENCE [LARGE SCALE GENOMIC DNA]</scope>
    <source>
        <strain evidence="13 14">FAN1</strain>
    </source>
</reference>
<keyword evidence="5" id="KW-0808">Transferase</keyword>
<keyword evidence="8" id="KW-0378">Hydrolase</keyword>
<dbReference type="InterPro" id="IPR001098">
    <property type="entry name" value="DNA-dir_DNA_pol_A_palm_dom"/>
</dbReference>
<dbReference type="GO" id="GO:0006302">
    <property type="term" value="P:double-strand break repair"/>
    <property type="evidence" value="ECO:0007669"/>
    <property type="project" value="TreeGrafter"/>
</dbReference>
<dbReference type="PRINTS" id="PR00868">
    <property type="entry name" value="DNAPOLI"/>
</dbReference>
<dbReference type="PANTHER" id="PTHR10133">
    <property type="entry name" value="DNA POLYMERASE I"/>
    <property type="match status" value="1"/>
</dbReference>
<comment type="catalytic activity">
    <reaction evidence="11">
        <text>DNA(n) + a 2'-deoxyribonucleoside 5'-triphosphate = DNA(n+1) + diphosphate</text>
        <dbReference type="Rhea" id="RHEA:22508"/>
        <dbReference type="Rhea" id="RHEA-COMP:17339"/>
        <dbReference type="Rhea" id="RHEA-COMP:17340"/>
        <dbReference type="ChEBI" id="CHEBI:33019"/>
        <dbReference type="ChEBI" id="CHEBI:61560"/>
        <dbReference type="ChEBI" id="CHEBI:173112"/>
        <dbReference type="EC" id="2.7.7.7"/>
    </reaction>
</comment>
<name>A0A2Z5ZGD5_9PROT</name>
<keyword evidence="9" id="KW-0239">DNA-directed DNA polymerase</keyword>
<dbReference type="SMART" id="SM00482">
    <property type="entry name" value="POLAc"/>
    <property type="match status" value="1"/>
</dbReference>
<proteinExistence type="inferred from homology"/>
<dbReference type="InterPro" id="IPR043502">
    <property type="entry name" value="DNA/RNA_pol_sf"/>
</dbReference>
<evidence type="ECO:0000256" key="2">
    <source>
        <dbReference type="ARBA" id="ARBA00011541"/>
    </source>
</evidence>
<evidence type="ECO:0000256" key="7">
    <source>
        <dbReference type="ARBA" id="ARBA00022705"/>
    </source>
</evidence>
<evidence type="ECO:0000256" key="4">
    <source>
        <dbReference type="ARBA" id="ARBA00020311"/>
    </source>
</evidence>
<dbReference type="KEGG" id="aot:AcetOri_orf01999"/>
<evidence type="ECO:0000256" key="8">
    <source>
        <dbReference type="ARBA" id="ARBA00022839"/>
    </source>
</evidence>
<dbReference type="GO" id="GO:0006261">
    <property type="term" value="P:DNA-templated DNA replication"/>
    <property type="evidence" value="ECO:0007669"/>
    <property type="project" value="InterPro"/>
</dbReference>
<dbReference type="InterPro" id="IPR002298">
    <property type="entry name" value="DNA_polymerase_A"/>
</dbReference>